<reference evidence="1" key="1">
    <citation type="submission" date="2022-01" db="EMBL/GenBank/DDBJ databases">
        <title>Comparative genomics reveals a dynamic genome evolution in the ectomycorrhizal milk-cap (Lactarius) mushrooms.</title>
        <authorList>
            <consortium name="DOE Joint Genome Institute"/>
            <person name="Lebreton A."/>
            <person name="Tang N."/>
            <person name="Kuo A."/>
            <person name="LaButti K."/>
            <person name="Drula E."/>
            <person name="Barry K."/>
            <person name="Clum A."/>
            <person name="Lipzen A."/>
            <person name="Mousain D."/>
            <person name="Ng V."/>
            <person name="Wang R."/>
            <person name="Wang X."/>
            <person name="Dai Y."/>
            <person name="Henrissat B."/>
            <person name="Grigoriev I.V."/>
            <person name="Guerin-Laguette A."/>
            <person name="Yu F."/>
            <person name="Martin F.M."/>
        </authorList>
    </citation>
    <scope>NUCLEOTIDE SEQUENCE</scope>
    <source>
        <strain evidence="1">QP</strain>
    </source>
</reference>
<protein>
    <submittedName>
        <fullName evidence="1">Alpha/beta-hydrolase</fullName>
    </submittedName>
</protein>
<accession>A0AAD4LCJ1</accession>
<comment type="caution">
    <text evidence="1">The sequence shown here is derived from an EMBL/GenBank/DDBJ whole genome shotgun (WGS) entry which is preliminary data.</text>
</comment>
<dbReference type="InterPro" id="IPR029058">
    <property type="entry name" value="AB_hydrolase_fold"/>
</dbReference>
<organism evidence="1 2">
    <name type="scientific">Lactarius akahatsu</name>
    <dbReference type="NCBI Taxonomy" id="416441"/>
    <lineage>
        <taxon>Eukaryota</taxon>
        <taxon>Fungi</taxon>
        <taxon>Dikarya</taxon>
        <taxon>Basidiomycota</taxon>
        <taxon>Agaricomycotina</taxon>
        <taxon>Agaricomycetes</taxon>
        <taxon>Russulales</taxon>
        <taxon>Russulaceae</taxon>
        <taxon>Lactarius</taxon>
    </lineage>
</organism>
<proteinExistence type="predicted"/>
<keyword evidence="2" id="KW-1185">Reference proteome</keyword>
<gene>
    <name evidence="1" type="ORF">EDB92DRAFT_1879600</name>
</gene>
<evidence type="ECO:0000313" key="1">
    <source>
        <dbReference type="EMBL" id="KAH8986317.1"/>
    </source>
</evidence>
<dbReference type="SUPFAM" id="SSF53474">
    <property type="entry name" value="alpha/beta-Hydrolases"/>
    <property type="match status" value="1"/>
</dbReference>
<dbReference type="Proteomes" id="UP001201163">
    <property type="component" value="Unassembled WGS sequence"/>
</dbReference>
<dbReference type="AlphaFoldDB" id="A0AAD4LCJ1"/>
<sequence length="433" mass="48446">MPYVDLPNTHDDYASLWYITNSPTGTVGGFDPAKATIVLLHPAFLDSAWLTLQFEDPRLTCEYNLIAFDARHAGRTRSRLNPAQDGWTDAADLAFALQVLCIPVFPDMCLSLTLLSVPSDPNDSFDNLNEIIQSWCYAQELDTIEHAFMNMVTTFCGPILEDDLIAHLEVHYPPFRRVICERASPNLLSRIVQPVLIIHGDSNEVFLPEAAFNMQEQLINVKDGAKLFFIRGAKGCLSVVPECASISNRVFAFFLATLPTTPSNPHSFALPLADAMRRLAEIVHDPEISKRKPSSPMAFSCVPPEVLYRRAEIYAGAAPGHRGAFSPLNDNGRPQRRYSERVLEQWFEVDRYGMSYSAQSEEGRMRRCGVTLDERFDLLSQKLLRELPVARLRRAVPRVPPPAIERMALASSFPLQRIANTASLASRTPISSL</sequence>
<evidence type="ECO:0000313" key="2">
    <source>
        <dbReference type="Proteomes" id="UP001201163"/>
    </source>
</evidence>
<dbReference type="Gene3D" id="3.40.50.1820">
    <property type="entry name" value="alpha/beta hydrolase"/>
    <property type="match status" value="1"/>
</dbReference>
<name>A0AAD4LCJ1_9AGAM</name>
<dbReference type="EMBL" id="JAKELL010000055">
    <property type="protein sequence ID" value="KAH8986317.1"/>
    <property type="molecule type" value="Genomic_DNA"/>
</dbReference>